<evidence type="ECO:0000256" key="1">
    <source>
        <dbReference type="ARBA" id="ARBA00037999"/>
    </source>
</evidence>
<keyword evidence="4" id="KW-1185">Reference proteome</keyword>
<dbReference type="InterPro" id="IPR000653">
    <property type="entry name" value="DegT/StrS_aminotransferase"/>
</dbReference>
<gene>
    <name evidence="3" type="ORF">ATK78_1034</name>
</gene>
<dbReference type="PANTHER" id="PTHR30244:SF34">
    <property type="entry name" value="DTDP-4-AMINO-4,6-DIDEOXYGALACTOSE TRANSAMINASE"/>
    <property type="match status" value="1"/>
</dbReference>
<keyword evidence="2" id="KW-0663">Pyridoxal phosphate</keyword>
<name>A0A4R6SZ46_9SPHI</name>
<dbReference type="OrthoDB" id="9804264at2"/>
<dbReference type="EMBL" id="SNYC01000003">
    <property type="protein sequence ID" value="TDQ11904.1"/>
    <property type="molecule type" value="Genomic_DNA"/>
</dbReference>
<dbReference type="SUPFAM" id="SSF53383">
    <property type="entry name" value="PLP-dependent transferases"/>
    <property type="match status" value="1"/>
</dbReference>
<evidence type="ECO:0000256" key="2">
    <source>
        <dbReference type="RuleBase" id="RU004508"/>
    </source>
</evidence>
<evidence type="ECO:0000313" key="3">
    <source>
        <dbReference type="EMBL" id="TDQ11904.1"/>
    </source>
</evidence>
<protein>
    <submittedName>
        <fullName evidence="3">dTDP-4-amino-4,6-dideoxygalactose transaminase</fullName>
    </submittedName>
</protein>
<proteinExistence type="inferred from homology"/>
<dbReference type="Gene3D" id="3.40.640.10">
    <property type="entry name" value="Type I PLP-dependent aspartate aminotransferase-like (Major domain)"/>
    <property type="match status" value="1"/>
</dbReference>
<dbReference type="GO" id="GO:0008483">
    <property type="term" value="F:transaminase activity"/>
    <property type="evidence" value="ECO:0007669"/>
    <property type="project" value="TreeGrafter"/>
</dbReference>
<dbReference type="InterPro" id="IPR015424">
    <property type="entry name" value="PyrdxlP-dep_Trfase"/>
</dbReference>
<dbReference type="InterPro" id="IPR015421">
    <property type="entry name" value="PyrdxlP-dep_Trfase_major"/>
</dbReference>
<reference evidence="3 4" key="1">
    <citation type="submission" date="2019-03" db="EMBL/GenBank/DDBJ databases">
        <title>Genomic Encyclopedia of Archaeal and Bacterial Type Strains, Phase II (KMG-II): from individual species to whole genera.</title>
        <authorList>
            <person name="Goeker M."/>
        </authorList>
    </citation>
    <scope>NUCLEOTIDE SEQUENCE [LARGE SCALE GENOMIC DNA]</scope>
    <source>
        <strain evidence="3 4">DSM 19035</strain>
    </source>
</reference>
<sequence length="390" mass="43516">MIPRGKLDISFSDIGTGIYYCISKFLKFNRSLSPLKDNTLLCLSVRTGFDLTLSALKLPAGSEIIVTNINIPDMFAIIKAHGLVAVPIPLCKHTLGISARQVEAVIGPNTKAILVTHLFGAVMDTEELADIARRKGLLVIEDCAQAFIGSKYTGNKQSDVVMYSFGLIKTNTTLTGAMLQINNQVLCTDVSALNDALPRQKTRLYLKKLFKGLLIKILTLKIIYSLLYRFSRAKGIDFDDLLSGFSKGFPGTDVMKKIRFRPCVPNEQLMHTRLTHFSDKQIKKRKDLATDLLRNISPDAEIGKRNINHAHWVLPVQCKDPELFISRLRANGFDATAKASSLVQLPASTIDHEDNYDLLQLEHLVYLPMFTGMSKHKREELNLLINQSTG</sequence>
<accession>A0A4R6SZ46</accession>
<dbReference type="Proteomes" id="UP000295620">
    <property type="component" value="Unassembled WGS sequence"/>
</dbReference>
<dbReference type="Pfam" id="PF01041">
    <property type="entry name" value="DegT_DnrJ_EryC1"/>
    <property type="match status" value="1"/>
</dbReference>
<dbReference type="AlphaFoldDB" id="A0A4R6SZ46"/>
<dbReference type="PANTHER" id="PTHR30244">
    <property type="entry name" value="TRANSAMINASE"/>
    <property type="match status" value="1"/>
</dbReference>
<dbReference type="RefSeq" id="WP_133574939.1">
    <property type="nucleotide sequence ID" value="NZ_SNYC01000003.1"/>
</dbReference>
<organism evidence="3 4">
    <name type="scientific">Pedobacter metabolipauper</name>
    <dbReference type="NCBI Taxonomy" id="425513"/>
    <lineage>
        <taxon>Bacteria</taxon>
        <taxon>Pseudomonadati</taxon>
        <taxon>Bacteroidota</taxon>
        <taxon>Sphingobacteriia</taxon>
        <taxon>Sphingobacteriales</taxon>
        <taxon>Sphingobacteriaceae</taxon>
        <taxon>Pedobacter</taxon>
    </lineage>
</organism>
<comment type="similarity">
    <text evidence="1 2">Belongs to the DegT/DnrJ/EryC1 family.</text>
</comment>
<comment type="caution">
    <text evidence="3">The sequence shown here is derived from an EMBL/GenBank/DDBJ whole genome shotgun (WGS) entry which is preliminary data.</text>
</comment>
<dbReference type="GO" id="GO:0030170">
    <property type="term" value="F:pyridoxal phosphate binding"/>
    <property type="evidence" value="ECO:0007669"/>
    <property type="project" value="TreeGrafter"/>
</dbReference>
<evidence type="ECO:0000313" key="4">
    <source>
        <dbReference type="Proteomes" id="UP000295620"/>
    </source>
</evidence>
<dbReference type="GO" id="GO:0000271">
    <property type="term" value="P:polysaccharide biosynthetic process"/>
    <property type="evidence" value="ECO:0007669"/>
    <property type="project" value="TreeGrafter"/>
</dbReference>